<gene>
    <name evidence="12" type="primary">epsJ</name>
    <name evidence="12" type="ORF">VIBNISOn1_200038</name>
</gene>
<dbReference type="GO" id="GO:0015628">
    <property type="term" value="P:protein secretion by the type II secretion system"/>
    <property type="evidence" value="ECO:0007669"/>
    <property type="project" value="InterPro"/>
</dbReference>
<dbReference type="PANTHER" id="PTHR39583">
    <property type="entry name" value="TYPE II SECRETION SYSTEM PROTEIN J-RELATED"/>
    <property type="match status" value="1"/>
</dbReference>
<accession>A0AAV2VRJ2</accession>
<dbReference type="InterPro" id="IPR051621">
    <property type="entry name" value="T2SS_protein_J"/>
</dbReference>
<dbReference type="Gene3D" id="3.10.610.10">
    <property type="entry name" value="GSPII I/J protein-like"/>
    <property type="match status" value="1"/>
</dbReference>
<evidence type="ECO:0000256" key="6">
    <source>
        <dbReference type="ARBA" id="ARBA00022519"/>
    </source>
</evidence>
<keyword evidence="9 11" id="KW-0472">Membrane</keyword>
<dbReference type="SUPFAM" id="SSF54523">
    <property type="entry name" value="Pili subunits"/>
    <property type="match status" value="1"/>
</dbReference>
<evidence type="ECO:0000256" key="1">
    <source>
        <dbReference type="ARBA" id="ARBA00004377"/>
    </source>
</evidence>
<evidence type="ECO:0000313" key="12">
    <source>
        <dbReference type="EMBL" id="CCO47038.1"/>
    </source>
</evidence>
<evidence type="ECO:0000256" key="9">
    <source>
        <dbReference type="ARBA" id="ARBA00023136"/>
    </source>
</evidence>
<dbReference type="GO" id="GO:0005886">
    <property type="term" value="C:plasma membrane"/>
    <property type="evidence" value="ECO:0007669"/>
    <property type="project" value="UniProtKB-SubCell"/>
</dbReference>
<evidence type="ECO:0000256" key="3">
    <source>
        <dbReference type="ARBA" id="ARBA00021539"/>
    </source>
</evidence>
<dbReference type="Pfam" id="PF07963">
    <property type="entry name" value="N_methyl"/>
    <property type="match status" value="1"/>
</dbReference>
<evidence type="ECO:0000256" key="5">
    <source>
        <dbReference type="ARBA" id="ARBA00022481"/>
    </source>
</evidence>
<evidence type="ECO:0000256" key="2">
    <source>
        <dbReference type="ARBA" id="ARBA00011084"/>
    </source>
</evidence>
<keyword evidence="4" id="KW-1003">Cell membrane</keyword>
<reference evidence="12 13" key="1">
    <citation type="journal article" date="2013" name="ISME J.">
        <title>Comparative genomics of pathogenic lineages of Vibrio nigripulchritudo identifies virulence-associated traits.</title>
        <authorList>
            <person name="Goudenege D."/>
            <person name="Labreuche Y."/>
            <person name="Krin E."/>
            <person name="Ansquer D."/>
            <person name="Mangenot S."/>
            <person name="Calteau A."/>
            <person name="Medigue C."/>
            <person name="Mazel D."/>
            <person name="Polz M.F."/>
            <person name="Le Roux F."/>
        </authorList>
    </citation>
    <scope>NUCLEOTIDE SEQUENCE [LARGE SCALE GENOMIC DNA]</scope>
    <source>
        <strain evidence="12 13">SOn1</strain>
    </source>
</reference>
<dbReference type="InterPro" id="IPR010055">
    <property type="entry name" value="T2SS_protein-GspJ"/>
</dbReference>
<feature type="transmembrane region" description="Helical" evidence="11">
    <location>
        <begin position="12"/>
        <end position="32"/>
    </location>
</feature>
<feature type="region of interest" description="Disordered" evidence="10">
    <location>
        <begin position="202"/>
        <end position="226"/>
    </location>
</feature>
<keyword evidence="6" id="KW-0997">Cell inner membrane</keyword>
<dbReference type="AlphaFoldDB" id="A0AAV2VRJ2"/>
<dbReference type="PANTHER" id="PTHR39583:SF2">
    <property type="entry name" value="TYPE II SECRETION SYSTEM PROTEIN J"/>
    <property type="match status" value="1"/>
</dbReference>
<evidence type="ECO:0000313" key="13">
    <source>
        <dbReference type="Proteomes" id="UP000018211"/>
    </source>
</evidence>
<dbReference type="EMBL" id="CAOF01000110">
    <property type="protein sequence ID" value="CCO47038.1"/>
    <property type="molecule type" value="Genomic_DNA"/>
</dbReference>
<keyword evidence="7 11" id="KW-0812">Transmembrane</keyword>
<protein>
    <recommendedName>
        <fullName evidence="3">Type II secretion system protein J</fullName>
    </recommendedName>
</protein>
<evidence type="ECO:0000256" key="11">
    <source>
        <dbReference type="SAM" id="Phobius"/>
    </source>
</evidence>
<dbReference type="GO" id="GO:0015627">
    <property type="term" value="C:type II protein secretion system complex"/>
    <property type="evidence" value="ECO:0007669"/>
    <property type="project" value="InterPro"/>
</dbReference>
<dbReference type="InterPro" id="IPR045584">
    <property type="entry name" value="Pilin-like"/>
</dbReference>
<dbReference type="PROSITE" id="PS00409">
    <property type="entry name" value="PROKAR_NTER_METHYL"/>
    <property type="match status" value="1"/>
</dbReference>
<dbReference type="RefSeq" id="WP_022551832.1">
    <property type="nucleotide sequence ID" value="NZ_LK391965.1"/>
</dbReference>
<evidence type="ECO:0000256" key="4">
    <source>
        <dbReference type="ARBA" id="ARBA00022475"/>
    </source>
</evidence>
<sequence length="226" mass="25526">MHLRKVSGFTLIEVLVAIAVFASLSIAAYQVVNQVQLSNAQSLEKTERLQTMQRALIWMDNDFRQMALRQMRTNGEAPSQTLLSYGDYILESDDKGIVFSRLGWQNPQNVFPRGDVTKVGYRIREENLERVWWRYSDTPSGQEPLTRPILSDVESFTVTFYENGEWKEEWTKPKALPAAIAITLTLKDYGDIERVYLTPGGELTVTTPQEGNNQEGGSGQEGSNNG</sequence>
<keyword evidence="5" id="KW-0488">Methylation</keyword>
<feature type="compositionally biased region" description="Gly residues" evidence="10">
    <location>
        <begin position="214"/>
        <end position="226"/>
    </location>
</feature>
<dbReference type="Gene3D" id="2.10.70.20">
    <property type="entry name" value="gspk-gspi-gspj complex like domains"/>
    <property type="match status" value="1"/>
</dbReference>
<organism evidence="12 13">
    <name type="scientific">Vibrio nigripulchritudo SOn1</name>
    <dbReference type="NCBI Taxonomy" id="1238450"/>
    <lineage>
        <taxon>Bacteria</taxon>
        <taxon>Pseudomonadati</taxon>
        <taxon>Pseudomonadota</taxon>
        <taxon>Gammaproteobacteria</taxon>
        <taxon>Vibrionales</taxon>
        <taxon>Vibrionaceae</taxon>
        <taxon>Vibrio</taxon>
    </lineage>
</organism>
<comment type="caution">
    <text evidence="12">The sequence shown here is derived from an EMBL/GenBank/DDBJ whole genome shotgun (WGS) entry which is preliminary data.</text>
</comment>
<keyword evidence="8 11" id="KW-1133">Transmembrane helix</keyword>
<dbReference type="GeneID" id="97539601"/>
<comment type="similarity">
    <text evidence="2">Belongs to the GSP J family.</text>
</comment>
<comment type="subcellular location">
    <subcellularLocation>
        <location evidence="1">Cell inner membrane</location>
        <topology evidence="1">Single-pass membrane protein</topology>
    </subcellularLocation>
</comment>
<proteinExistence type="inferred from homology"/>
<evidence type="ECO:0000256" key="10">
    <source>
        <dbReference type="SAM" id="MobiDB-lite"/>
    </source>
</evidence>
<dbReference type="NCBIfam" id="TIGR02532">
    <property type="entry name" value="IV_pilin_GFxxxE"/>
    <property type="match status" value="1"/>
</dbReference>
<dbReference type="InterPro" id="IPR012902">
    <property type="entry name" value="N_methyl_site"/>
</dbReference>
<name>A0AAV2VRJ2_9VIBR</name>
<dbReference type="Pfam" id="PF11612">
    <property type="entry name" value="T2SSJ"/>
    <property type="match status" value="1"/>
</dbReference>
<dbReference type="NCBIfam" id="TIGR01711">
    <property type="entry name" value="gspJ"/>
    <property type="match status" value="1"/>
</dbReference>
<evidence type="ECO:0000256" key="8">
    <source>
        <dbReference type="ARBA" id="ARBA00022989"/>
    </source>
</evidence>
<evidence type="ECO:0000256" key="7">
    <source>
        <dbReference type="ARBA" id="ARBA00022692"/>
    </source>
</evidence>
<dbReference type="Proteomes" id="UP000018211">
    <property type="component" value="Unassembled WGS sequence"/>
</dbReference>